<evidence type="ECO:0000256" key="1">
    <source>
        <dbReference type="SAM" id="MobiDB-lite"/>
    </source>
</evidence>
<evidence type="ECO:0000313" key="3">
    <source>
        <dbReference type="Proteomes" id="UP001157006"/>
    </source>
</evidence>
<feature type="compositionally biased region" description="Basic residues" evidence="1">
    <location>
        <begin position="37"/>
        <end position="48"/>
    </location>
</feature>
<accession>A0AAV1AC70</accession>
<dbReference type="EMBL" id="OX451739">
    <property type="protein sequence ID" value="CAI8608095.1"/>
    <property type="molecule type" value="Genomic_DNA"/>
</dbReference>
<evidence type="ECO:0000313" key="2">
    <source>
        <dbReference type="EMBL" id="CAI8608095.1"/>
    </source>
</evidence>
<feature type="region of interest" description="Disordered" evidence="1">
    <location>
        <begin position="1"/>
        <end position="74"/>
    </location>
</feature>
<organism evidence="2 3">
    <name type="scientific">Vicia faba</name>
    <name type="common">Broad bean</name>
    <name type="synonym">Faba vulgaris</name>
    <dbReference type="NCBI Taxonomy" id="3906"/>
    <lineage>
        <taxon>Eukaryota</taxon>
        <taxon>Viridiplantae</taxon>
        <taxon>Streptophyta</taxon>
        <taxon>Embryophyta</taxon>
        <taxon>Tracheophyta</taxon>
        <taxon>Spermatophyta</taxon>
        <taxon>Magnoliopsida</taxon>
        <taxon>eudicotyledons</taxon>
        <taxon>Gunneridae</taxon>
        <taxon>Pentapetalae</taxon>
        <taxon>rosids</taxon>
        <taxon>fabids</taxon>
        <taxon>Fabales</taxon>
        <taxon>Fabaceae</taxon>
        <taxon>Papilionoideae</taxon>
        <taxon>50 kb inversion clade</taxon>
        <taxon>NPAAA clade</taxon>
        <taxon>Hologalegina</taxon>
        <taxon>IRL clade</taxon>
        <taxon>Fabeae</taxon>
        <taxon>Vicia</taxon>
    </lineage>
</organism>
<dbReference type="Proteomes" id="UP001157006">
    <property type="component" value="Chromosome 4"/>
</dbReference>
<keyword evidence="3" id="KW-1185">Reference proteome</keyword>
<name>A0AAV1AC70_VICFA</name>
<feature type="compositionally biased region" description="Basic and acidic residues" evidence="1">
    <location>
        <begin position="49"/>
        <end position="59"/>
    </location>
</feature>
<reference evidence="2 3" key="1">
    <citation type="submission" date="2023-01" db="EMBL/GenBank/DDBJ databases">
        <authorList>
            <person name="Kreplak J."/>
        </authorList>
    </citation>
    <scope>NUCLEOTIDE SEQUENCE [LARGE SCALE GENOMIC DNA]</scope>
</reference>
<protein>
    <submittedName>
        <fullName evidence="2">Uncharacterized protein</fullName>
    </submittedName>
</protein>
<proteinExistence type="predicted"/>
<sequence>MEEYMENGSNHDSEEFEGTNVNKPEGNTLGASSSGLIRKRGKTLRRKIHAQEFKDRQEDTLSEDGQPIGPDEKTVSELSSFLGTLGRSSDLCPLTFSS</sequence>
<gene>
    <name evidence="2" type="ORF">VFH_IV068040</name>
</gene>
<dbReference type="AlphaFoldDB" id="A0AAV1AC70"/>